<reference evidence="1" key="1">
    <citation type="submission" date="2022-11" db="EMBL/GenBank/DDBJ databases">
        <authorList>
            <person name="Graham C."/>
            <person name="Newman J.D."/>
        </authorList>
    </citation>
    <scope>NUCLEOTIDE SEQUENCE</scope>
    <source>
        <strain evidence="1">DSM 19486</strain>
    </source>
</reference>
<keyword evidence="2" id="KW-1185">Reference proteome</keyword>
<gene>
    <name evidence="1" type="ORF">OQZ29_16410</name>
</gene>
<dbReference type="EMBL" id="JAPJUH010000005">
    <property type="protein sequence ID" value="MCX3266344.1"/>
    <property type="molecule type" value="Genomic_DNA"/>
</dbReference>
<dbReference type="RefSeq" id="WP_157258934.1">
    <property type="nucleotide sequence ID" value="NZ_JAPJUH010000005.1"/>
</dbReference>
<dbReference type="Proteomes" id="UP001142592">
    <property type="component" value="Unassembled WGS sequence"/>
</dbReference>
<name>A0A9X3DET3_9SPHI</name>
<evidence type="ECO:0008006" key="3">
    <source>
        <dbReference type="Google" id="ProtNLM"/>
    </source>
</evidence>
<comment type="caution">
    <text evidence="1">The sequence shown here is derived from an EMBL/GenBank/DDBJ whole genome shotgun (WGS) entry which is preliminary data.</text>
</comment>
<sequence length="82" mass="9195">MLKYVMISIFKTNIQTGVELNKIANHLNNLLSGATWSVDLSDSDKILRIDSSVDKIGDAVSLLTKFGYDCENLQNFYAPPVW</sequence>
<evidence type="ECO:0000313" key="1">
    <source>
        <dbReference type="EMBL" id="MCX3266344.1"/>
    </source>
</evidence>
<proteinExistence type="predicted"/>
<evidence type="ECO:0000313" key="2">
    <source>
        <dbReference type="Proteomes" id="UP001142592"/>
    </source>
</evidence>
<organism evidence="1 2">
    <name type="scientific">Pedobacter agri</name>
    <dbReference type="NCBI Taxonomy" id="454586"/>
    <lineage>
        <taxon>Bacteria</taxon>
        <taxon>Pseudomonadati</taxon>
        <taxon>Bacteroidota</taxon>
        <taxon>Sphingobacteriia</taxon>
        <taxon>Sphingobacteriales</taxon>
        <taxon>Sphingobacteriaceae</taxon>
        <taxon>Pedobacter</taxon>
    </lineage>
</organism>
<dbReference type="AlphaFoldDB" id="A0A9X3DET3"/>
<accession>A0A9X3DET3</accession>
<protein>
    <recommendedName>
        <fullName evidence="3">HMA domain-containing protein</fullName>
    </recommendedName>
</protein>